<dbReference type="AlphaFoldDB" id="A0A0A9HEC6"/>
<name>A0A0A9HEC6_ARUDO</name>
<feature type="region of interest" description="Disordered" evidence="1">
    <location>
        <begin position="18"/>
        <end position="72"/>
    </location>
</feature>
<evidence type="ECO:0000256" key="1">
    <source>
        <dbReference type="SAM" id="MobiDB-lite"/>
    </source>
</evidence>
<sequence length="72" mass="7989">MLTGAPFQVEKSRIQIQPLHDLSRKQREMGGPTVNTDLDIPESVGLSAPQPSSVKRLVEPGSARRSTRRRHS</sequence>
<proteinExistence type="predicted"/>
<accession>A0A0A9HEC6</accession>
<reference evidence="2" key="1">
    <citation type="submission" date="2014-09" db="EMBL/GenBank/DDBJ databases">
        <authorList>
            <person name="Magalhaes I.L.F."/>
            <person name="Oliveira U."/>
            <person name="Santos F.R."/>
            <person name="Vidigal T.H.D.A."/>
            <person name="Brescovit A.D."/>
            <person name="Santos A.J."/>
        </authorList>
    </citation>
    <scope>NUCLEOTIDE SEQUENCE</scope>
    <source>
        <tissue evidence="2">Shoot tissue taken approximately 20 cm above the soil surface</tissue>
    </source>
</reference>
<dbReference type="EMBL" id="GBRH01166623">
    <property type="protein sequence ID" value="JAE31273.1"/>
    <property type="molecule type" value="Transcribed_RNA"/>
</dbReference>
<protein>
    <submittedName>
        <fullName evidence="2">Uncharacterized protein</fullName>
    </submittedName>
</protein>
<organism evidence="2">
    <name type="scientific">Arundo donax</name>
    <name type="common">Giant reed</name>
    <name type="synonym">Donax arundinaceus</name>
    <dbReference type="NCBI Taxonomy" id="35708"/>
    <lineage>
        <taxon>Eukaryota</taxon>
        <taxon>Viridiplantae</taxon>
        <taxon>Streptophyta</taxon>
        <taxon>Embryophyta</taxon>
        <taxon>Tracheophyta</taxon>
        <taxon>Spermatophyta</taxon>
        <taxon>Magnoliopsida</taxon>
        <taxon>Liliopsida</taxon>
        <taxon>Poales</taxon>
        <taxon>Poaceae</taxon>
        <taxon>PACMAD clade</taxon>
        <taxon>Arundinoideae</taxon>
        <taxon>Arundineae</taxon>
        <taxon>Arundo</taxon>
    </lineage>
</organism>
<evidence type="ECO:0000313" key="2">
    <source>
        <dbReference type="EMBL" id="JAE31273.1"/>
    </source>
</evidence>
<reference evidence="2" key="2">
    <citation type="journal article" date="2015" name="Data Brief">
        <title>Shoot transcriptome of the giant reed, Arundo donax.</title>
        <authorList>
            <person name="Barrero R.A."/>
            <person name="Guerrero F.D."/>
            <person name="Moolhuijzen P."/>
            <person name="Goolsby J.A."/>
            <person name="Tidwell J."/>
            <person name="Bellgard S.E."/>
            <person name="Bellgard M.I."/>
        </authorList>
    </citation>
    <scope>NUCLEOTIDE SEQUENCE</scope>
    <source>
        <tissue evidence="2">Shoot tissue taken approximately 20 cm above the soil surface</tissue>
    </source>
</reference>